<name>A0ACB8QTD0_9AGAM</name>
<sequence length="110" mass="12741">MGMTYRRYLAGARVYGCSNCRTHLSTINSMISKAFHGQHGRAYLFEEVVNVIEGEPVDRQMTTGNHTVRDIECVKCHVILGWKYDFAYDSDQKYKEGKYILERNLLVDVQ</sequence>
<comment type="caution">
    <text evidence="1">The sequence shown here is derived from an EMBL/GenBank/DDBJ whole genome shotgun (WGS) entry which is preliminary data.</text>
</comment>
<evidence type="ECO:0000313" key="1">
    <source>
        <dbReference type="EMBL" id="KAI0034932.1"/>
    </source>
</evidence>
<accession>A0ACB8QTD0</accession>
<reference evidence="1" key="1">
    <citation type="submission" date="2021-02" db="EMBL/GenBank/DDBJ databases">
        <authorList>
            <consortium name="DOE Joint Genome Institute"/>
            <person name="Ahrendt S."/>
            <person name="Looney B.P."/>
            <person name="Miyauchi S."/>
            <person name="Morin E."/>
            <person name="Drula E."/>
            <person name="Courty P.E."/>
            <person name="Chicoki N."/>
            <person name="Fauchery L."/>
            <person name="Kohler A."/>
            <person name="Kuo A."/>
            <person name="Labutti K."/>
            <person name="Pangilinan J."/>
            <person name="Lipzen A."/>
            <person name="Riley R."/>
            <person name="Andreopoulos W."/>
            <person name="He G."/>
            <person name="Johnson J."/>
            <person name="Barry K.W."/>
            <person name="Grigoriev I.V."/>
            <person name="Nagy L."/>
            <person name="Hibbett D."/>
            <person name="Henrissat B."/>
            <person name="Matheny P.B."/>
            <person name="Labbe J."/>
            <person name="Martin F."/>
        </authorList>
    </citation>
    <scope>NUCLEOTIDE SEQUENCE</scope>
    <source>
        <strain evidence="1">EC-137</strain>
    </source>
</reference>
<dbReference type="Proteomes" id="UP000814128">
    <property type="component" value="Unassembled WGS sequence"/>
</dbReference>
<organism evidence="1 2">
    <name type="scientific">Vararia minispora EC-137</name>
    <dbReference type="NCBI Taxonomy" id="1314806"/>
    <lineage>
        <taxon>Eukaryota</taxon>
        <taxon>Fungi</taxon>
        <taxon>Dikarya</taxon>
        <taxon>Basidiomycota</taxon>
        <taxon>Agaricomycotina</taxon>
        <taxon>Agaricomycetes</taxon>
        <taxon>Russulales</taxon>
        <taxon>Lachnocladiaceae</taxon>
        <taxon>Vararia</taxon>
    </lineage>
</organism>
<proteinExistence type="predicted"/>
<gene>
    <name evidence="1" type="ORF">K488DRAFT_44486</name>
</gene>
<evidence type="ECO:0000313" key="2">
    <source>
        <dbReference type="Proteomes" id="UP000814128"/>
    </source>
</evidence>
<protein>
    <submittedName>
        <fullName evidence="1">Yippee-like protein</fullName>
    </submittedName>
</protein>
<reference evidence="1" key="2">
    <citation type="journal article" date="2022" name="New Phytol.">
        <title>Evolutionary transition to the ectomycorrhizal habit in the genomes of a hyperdiverse lineage of mushroom-forming fungi.</title>
        <authorList>
            <person name="Looney B."/>
            <person name="Miyauchi S."/>
            <person name="Morin E."/>
            <person name="Drula E."/>
            <person name="Courty P.E."/>
            <person name="Kohler A."/>
            <person name="Kuo A."/>
            <person name="LaButti K."/>
            <person name="Pangilinan J."/>
            <person name="Lipzen A."/>
            <person name="Riley R."/>
            <person name="Andreopoulos W."/>
            <person name="He G."/>
            <person name="Johnson J."/>
            <person name="Nolan M."/>
            <person name="Tritt A."/>
            <person name="Barry K.W."/>
            <person name="Grigoriev I.V."/>
            <person name="Nagy L.G."/>
            <person name="Hibbett D."/>
            <person name="Henrissat B."/>
            <person name="Matheny P.B."/>
            <person name="Labbe J."/>
            <person name="Martin F.M."/>
        </authorList>
    </citation>
    <scope>NUCLEOTIDE SEQUENCE</scope>
    <source>
        <strain evidence="1">EC-137</strain>
    </source>
</reference>
<dbReference type="EMBL" id="MU273492">
    <property type="protein sequence ID" value="KAI0034932.1"/>
    <property type="molecule type" value="Genomic_DNA"/>
</dbReference>
<keyword evidence="2" id="KW-1185">Reference proteome</keyword>